<dbReference type="Gene3D" id="3.40.50.12780">
    <property type="entry name" value="N-terminal domain of ligase-like"/>
    <property type="match status" value="1"/>
</dbReference>
<reference evidence="4" key="1">
    <citation type="submission" date="2021-02" db="EMBL/GenBank/DDBJ databases">
        <authorList>
            <person name="Dougan E. K."/>
            <person name="Rhodes N."/>
            <person name="Thang M."/>
            <person name="Chan C."/>
        </authorList>
    </citation>
    <scope>NUCLEOTIDE SEQUENCE</scope>
</reference>
<dbReference type="PANTHER" id="PTHR43201">
    <property type="entry name" value="ACYL-COA SYNTHETASE"/>
    <property type="match status" value="1"/>
</dbReference>
<dbReference type="AlphaFoldDB" id="A0A812P2M6"/>
<feature type="non-terminal residue" evidence="4">
    <location>
        <position position="1"/>
    </location>
</feature>
<dbReference type="Pfam" id="PF00501">
    <property type="entry name" value="AMP-binding"/>
    <property type="match status" value="1"/>
</dbReference>
<keyword evidence="2" id="KW-0436">Ligase</keyword>
<protein>
    <recommendedName>
        <fullName evidence="3">AMP-dependent synthetase/ligase domain-containing protein</fullName>
    </recommendedName>
</protein>
<evidence type="ECO:0000259" key="3">
    <source>
        <dbReference type="Pfam" id="PF00501"/>
    </source>
</evidence>
<dbReference type="GO" id="GO:0006631">
    <property type="term" value="P:fatty acid metabolic process"/>
    <property type="evidence" value="ECO:0007669"/>
    <property type="project" value="TreeGrafter"/>
</dbReference>
<organism evidence="4 5">
    <name type="scientific">Symbiodinium necroappetens</name>
    <dbReference type="NCBI Taxonomy" id="1628268"/>
    <lineage>
        <taxon>Eukaryota</taxon>
        <taxon>Sar</taxon>
        <taxon>Alveolata</taxon>
        <taxon>Dinophyceae</taxon>
        <taxon>Suessiales</taxon>
        <taxon>Symbiodiniaceae</taxon>
        <taxon>Symbiodinium</taxon>
    </lineage>
</organism>
<keyword evidence="5" id="KW-1185">Reference proteome</keyword>
<gene>
    <name evidence="4" type="ORF">SNEC2469_LOCUS8401</name>
</gene>
<comment type="similarity">
    <text evidence="1">Belongs to the ATP-dependent AMP-binding enzyme family.</text>
</comment>
<dbReference type="OrthoDB" id="2962993at2759"/>
<dbReference type="SUPFAM" id="SSF56801">
    <property type="entry name" value="Acetyl-CoA synthetase-like"/>
    <property type="match status" value="1"/>
</dbReference>
<evidence type="ECO:0000256" key="2">
    <source>
        <dbReference type="ARBA" id="ARBA00022598"/>
    </source>
</evidence>
<proteinExistence type="inferred from homology"/>
<dbReference type="EMBL" id="CAJNJA010013883">
    <property type="protein sequence ID" value="CAE7331179.1"/>
    <property type="molecule type" value="Genomic_DNA"/>
</dbReference>
<evidence type="ECO:0000313" key="4">
    <source>
        <dbReference type="EMBL" id="CAE7331179.1"/>
    </source>
</evidence>
<dbReference type="InterPro" id="IPR042099">
    <property type="entry name" value="ANL_N_sf"/>
</dbReference>
<evidence type="ECO:0000313" key="5">
    <source>
        <dbReference type="Proteomes" id="UP000601435"/>
    </source>
</evidence>
<comment type="caution">
    <text evidence="4">The sequence shown here is derived from an EMBL/GenBank/DDBJ whole genome shotgun (WGS) entry which is preliminary data.</text>
</comment>
<dbReference type="PANTHER" id="PTHR43201:SF5">
    <property type="entry name" value="MEDIUM-CHAIN ACYL-COA LIGASE ACSF2, MITOCHONDRIAL"/>
    <property type="match status" value="1"/>
</dbReference>
<sequence>DVVMNCLPLFHIHGLVVNVLVPAMAGSVAVCLPSFDANAAAKQLGEGISVYSAVPSAHHAILESLPIGASYESLRIIRNCSAHLPASLAT</sequence>
<feature type="domain" description="AMP-dependent synthetase/ligase" evidence="3">
    <location>
        <begin position="1"/>
        <end position="89"/>
    </location>
</feature>
<dbReference type="GO" id="GO:0031956">
    <property type="term" value="F:medium-chain fatty acid-CoA ligase activity"/>
    <property type="evidence" value="ECO:0007669"/>
    <property type="project" value="TreeGrafter"/>
</dbReference>
<evidence type="ECO:0000256" key="1">
    <source>
        <dbReference type="ARBA" id="ARBA00006432"/>
    </source>
</evidence>
<dbReference type="Proteomes" id="UP000601435">
    <property type="component" value="Unassembled WGS sequence"/>
</dbReference>
<accession>A0A812P2M6</accession>
<dbReference type="InterPro" id="IPR000873">
    <property type="entry name" value="AMP-dep_synth/lig_dom"/>
</dbReference>
<name>A0A812P2M6_9DINO</name>
<feature type="non-terminal residue" evidence="4">
    <location>
        <position position="90"/>
    </location>
</feature>